<evidence type="ECO:0000259" key="4">
    <source>
        <dbReference type="PROSITE" id="PS50893"/>
    </source>
</evidence>
<dbReference type="GO" id="GO:0016887">
    <property type="term" value="F:ATP hydrolysis activity"/>
    <property type="evidence" value="ECO:0007669"/>
    <property type="project" value="InterPro"/>
</dbReference>
<gene>
    <name evidence="5" type="ORF">GQ588_05210</name>
</gene>
<evidence type="ECO:0000313" key="6">
    <source>
        <dbReference type="Proteomes" id="UP000430508"/>
    </source>
</evidence>
<dbReference type="RefSeq" id="WP_158208158.1">
    <property type="nucleotide sequence ID" value="NZ_CP046996.1"/>
</dbReference>
<dbReference type="PANTHER" id="PTHR42734:SF7">
    <property type="entry name" value="ATP-BINDING COMPONENT OF ABC TRANSPORTER-RELATED"/>
    <property type="match status" value="1"/>
</dbReference>
<evidence type="ECO:0000256" key="1">
    <source>
        <dbReference type="ARBA" id="ARBA00022448"/>
    </source>
</evidence>
<dbReference type="GO" id="GO:0005524">
    <property type="term" value="F:ATP binding"/>
    <property type="evidence" value="ECO:0007669"/>
    <property type="project" value="UniProtKB-KW"/>
</dbReference>
<dbReference type="InterPro" id="IPR050153">
    <property type="entry name" value="Metal_Ion_Import_ABC"/>
</dbReference>
<dbReference type="PANTHER" id="PTHR42734">
    <property type="entry name" value="METAL TRANSPORT SYSTEM ATP-BINDING PROTEIN TM_0124-RELATED"/>
    <property type="match status" value="1"/>
</dbReference>
<keyword evidence="3 5" id="KW-0067">ATP-binding</keyword>
<proteinExistence type="predicted"/>
<dbReference type="EMBL" id="CP046996">
    <property type="protein sequence ID" value="QHA00086.1"/>
    <property type="molecule type" value="Genomic_DNA"/>
</dbReference>
<keyword evidence="1" id="KW-0813">Transport</keyword>
<dbReference type="CDD" id="cd03235">
    <property type="entry name" value="ABC_Metallic_Cations"/>
    <property type="match status" value="1"/>
</dbReference>
<dbReference type="AlphaFoldDB" id="A0A857DIQ8"/>
<evidence type="ECO:0000256" key="3">
    <source>
        <dbReference type="ARBA" id="ARBA00022840"/>
    </source>
</evidence>
<dbReference type="InterPro" id="IPR003593">
    <property type="entry name" value="AAA+_ATPase"/>
</dbReference>
<evidence type="ECO:0000313" key="5">
    <source>
        <dbReference type="EMBL" id="QHA00086.1"/>
    </source>
</evidence>
<reference evidence="5 6" key="1">
    <citation type="submission" date="2019-12" db="EMBL/GenBank/DDBJ databases">
        <title>Sequence classification of anaerobic respiratory reductive dehalogenases: First we see many, then we see few.</title>
        <authorList>
            <person name="Molenda O."/>
            <person name="Puentes Jacome L.A."/>
            <person name="Cao X."/>
            <person name="Nesbo C.L."/>
            <person name="Tang S."/>
            <person name="Morson N."/>
            <person name="Patron J."/>
            <person name="Lomheim L."/>
            <person name="Wishart D.S."/>
            <person name="Edwards E.A."/>
        </authorList>
    </citation>
    <scope>NUCLEOTIDE SEQUENCE [LARGE SCALE GENOMIC DNA]</scope>
    <source>
        <strain evidence="5 6">12DCA</strain>
    </source>
</reference>
<feature type="domain" description="ABC transporter" evidence="4">
    <location>
        <begin position="21"/>
        <end position="253"/>
    </location>
</feature>
<dbReference type="SUPFAM" id="SSF52540">
    <property type="entry name" value="P-loop containing nucleoside triphosphate hydrolases"/>
    <property type="match status" value="1"/>
</dbReference>
<dbReference type="SMART" id="SM00382">
    <property type="entry name" value="AAA"/>
    <property type="match status" value="1"/>
</dbReference>
<name>A0A857DIQ8_9FIRM</name>
<dbReference type="Proteomes" id="UP000430508">
    <property type="component" value="Chromosome"/>
</dbReference>
<sequence length="275" mass="30749">MKNKCCNHELNEECGCGLCRTRINHLRVTLNNKEILRDINLEIYCGDLTAVIGPNGAGKTTLFKAILGEIPHTGTIEFLDPKDNQKGRPLIGYVPQKLDFDNSSPVTVLDLFTATYNRFPVWLGSSQKTKKRVQKNLTLVQAEHLLNRRLGALSGGELQRVLLALALDPVPNLLFLDEPVSGIDQKGLELFYDIVSRLRQDYDLSIILVSHDLNLVAKYADRVILLNHATIECCGTAAEVFDNEKVIETFGMGWAKGNAESKRKEEEQANDRTMV</sequence>
<dbReference type="InterPro" id="IPR003439">
    <property type="entry name" value="ABC_transporter-like_ATP-bd"/>
</dbReference>
<accession>A0A857DIQ8</accession>
<keyword evidence="2" id="KW-0547">Nucleotide-binding</keyword>
<dbReference type="PROSITE" id="PS00211">
    <property type="entry name" value="ABC_TRANSPORTER_1"/>
    <property type="match status" value="1"/>
</dbReference>
<organism evidence="5 6">
    <name type="scientific">Dehalobacter restrictus</name>
    <dbReference type="NCBI Taxonomy" id="55583"/>
    <lineage>
        <taxon>Bacteria</taxon>
        <taxon>Bacillati</taxon>
        <taxon>Bacillota</taxon>
        <taxon>Clostridia</taxon>
        <taxon>Eubacteriales</taxon>
        <taxon>Desulfitobacteriaceae</taxon>
        <taxon>Dehalobacter</taxon>
    </lineage>
</organism>
<dbReference type="Gene3D" id="3.40.50.300">
    <property type="entry name" value="P-loop containing nucleotide triphosphate hydrolases"/>
    <property type="match status" value="1"/>
</dbReference>
<protein>
    <submittedName>
        <fullName evidence="5">ATP-binding cassette domain-containing protein</fullName>
    </submittedName>
</protein>
<dbReference type="InterPro" id="IPR017871">
    <property type="entry name" value="ABC_transporter-like_CS"/>
</dbReference>
<dbReference type="Pfam" id="PF00005">
    <property type="entry name" value="ABC_tran"/>
    <property type="match status" value="1"/>
</dbReference>
<dbReference type="PROSITE" id="PS50893">
    <property type="entry name" value="ABC_TRANSPORTER_2"/>
    <property type="match status" value="1"/>
</dbReference>
<evidence type="ECO:0000256" key="2">
    <source>
        <dbReference type="ARBA" id="ARBA00022741"/>
    </source>
</evidence>
<dbReference type="InterPro" id="IPR027417">
    <property type="entry name" value="P-loop_NTPase"/>
</dbReference>